<accession>A0ABZ2CM46</accession>
<name>A0ABZ2CM46_9BACI</name>
<dbReference type="RefSeq" id="WP_338452512.1">
    <property type="nucleotide sequence ID" value="NZ_CP137640.1"/>
</dbReference>
<protein>
    <submittedName>
        <fullName evidence="1">Uncharacterized protein</fullName>
    </submittedName>
</protein>
<organism evidence="1 2">
    <name type="scientific">Niallia oryzisoli</name>
    <dbReference type="NCBI Taxonomy" id="1737571"/>
    <lineage>
        <taxon>Bacteria</taxon>
        <taxon>Bacillati</taxon>
        <taxon>Bacillota</taxon>
        <taxon>Bacilli</taxon>
        <taxon>Bacillales</taxon>
        <taxon>Bacillaceae</taxon>
        <taxon>Niallia</taxon>
    </lineage>
</organism>
<gene>
    <name evidence="1" type="ORF">R4Z09_11905</name>
</gene>
<evidence type="ECO:0000313" key="1">
    <source>
        <dbReference type="EMBL" id="WVX83635.1"/>
    </source>
</evidence>
<sequence length="69" mass="8232">MRLRNGDFYTNVFTNKLYRLNEDNDSSWYMSLRDEEGYHETEKISGRDMIRLVEGSYKKANEKATPFLS</sequence>
<dbReference type="EMBL" id="CP137640">
    <property type="protein sequence ID" value="WVX83635.1"/>
    <property type="molecule type" value="Genomic_DNA"/>
</dbReference>
<proteinExistence type="predicted"/>
<dbReference type="Proteomes" id="UP001357223">
    <property type="component" value="Chromosome"/>
</dbReference>
<reference evidence="1 2" key="1">
    <citation type="submission" date="2023-10" db="EMBL/GenBank/DDBJ databases">
        <title>Niallia locisalis sp.nov. isolated from a salt pond sample.</title>
        <authorList>
            <person name="Li X.-J."/>
            <person name="Dong L."/>
        </authorList>
    </citation>
    <scope>NUCLEOTIDE SEQUENCE [LARGE SCALE GENOMIC DNA]</scope>
    <source>
        <strain evidence="1 2">DSM 29761</strain>
    </source>
</reference>
<keyword evidence="2" id="KW-1185">Reference proteome</keyword>
<evidence type="ECO:0000313" key="2">
    <source>
        <dbReference type="Proteomes" id="UP001357223"/>
    </source>
</evidence>